<feature type="transmembrane region" description="Helical" evidence="6">
    <location>
        <begin position="45"/>
        <end position="67"/>
    </location>
</feature>
<dbReference type="SUPFAM" id="SSF103481">
    <property type="entry name" value="Multidrug resistance efflux transporter EmrE"/>
    <property type="match status" value="2"/>
</dbReference>
<feature type="transmembrane region" description="Helical" evidence="6">
    <location>
        <begin position="20"/>
        <end position="39"/>
    </location>
</feature>
<dbReference type="EMBL" id="QZCW01000001">
    <property type="protein sequence ID" value="MCW5320666.1"/>
    <property type="molecule type" value="Genomic_DNA"/>
</dbReference>
<feature type="transmembrane region" description="Helical" evidence="6">
    <location>
        <begin position="188"/>
        <end position="208"/>
    </location>
</feature>
<feature type="transmembrane region" description="Helical" evidence="6">
    <location>
        <begin position="284"/>
        <end position="302"/>
    </location>
</feature>
<feature type="domain" description="EamA" evidence="7">
    <location>
        <begin position="17"/>
        <end position="150"/>
    </location>
</feature>
<evidence type="ECO:0000256" key="4">
    <source>
        <dbReference type="ARBA" id="ARBA00022989"/>
    </source>
</evidence>
<accession>A0ABT3KQT8</accession>
<evidence type="ECO:0000256" key="5">
    <source>
        <dbReference type="ARBA" id="ARBA00023136"/>
    </source>
</evidence>
<dbReference type="InterPro" id="IPR037185">
    <property type="entry name" value="EmrE-like"/>
</dbReference>
<dbReference type="PANTHER" id="PTHR32322:SF18">
    <property type="entry name" value="S-ADENOSYLMETHIONINE_S-ADENOSYLHOMOCYSTEINE TRANSPORTER"/>
    <property type="match status" value="1"/>
</dbReference>
<evidence type="ECO:0000256" key="6">
    <source>
        <dbReference type="SAM" id="Phobius"/>
    </source>
</evidence>
<feature type="transmembrane region" description="Helical" evidence="6">
    <location>
        <begin position="158"/>
        <end position="176"/>
    </location>
</feature>
<evidence type="ECO:0000313" key="9">
    <source>
        <dbReference type="Proteomes" id="UP001208935"/>
    </source>
</evidence>
<keyword evidence="3 6" id="KW-0812">Transmembrane</keyword>
<comment type="subcellular location">
    <subcellularLocation>
        <location evidence="1">Cell membrane</location>
        <topology evidence="1">Multi-pass membrane protein</topology>
    </subcellularLocation>
</comment>
<feature type="transmembrane region" description="Helical" evidence="6">
    <location>
        <begin position="135"/>
        <end position="152"/>
    </location>
</feature>
<name>A0ABT3KQT8_9BURK</name>
<evidence type="ECO:0000256" key="3">
    <source>
        <dbReference type="ARBA" id="ARBA00022692"/>
    </source>
</evidence>
<dbReference type="InterPro" id="IPR000620">
    <property type="entry name" value="EamA_dom"/>
</dbReference>
<gene>
    <name evidence="8" type="ORF">D5039_05605</name>
</gene>
<comment type="caution">
    <text evidence="8">The sequence shown here is derived from an EMBL/GenBank/DDBJ whole genome shotgun (WGS) entry which is preliminary data.</text>
</comment>
<feature type="transmembrane region" description="Helical" evidence="6">
    <location>
        <begin position="256"/>
        <end position="278"/>
    </location>
</feature>
<keyword evidence="4 6" id="KW-1133">Transmembrane helix</keyword>
<organism evidence="8 9">
    <name type="scientific">Verminephrobacter aporrectodeae subsp. tuberculatae</name>
    <dbReference type="NCBI Taxonomy" id="1110392"/>
    <lineage>
        <taxon>Bacteria</taxon>
        <taxon>Pseudomonadati</taxon>
        <taxon>Pseudomonadota</taxon>
        <taxon>Betaproteobacteria</taxon>
        <taxon>Burkholderiales</taxon>
        <taxon>Comamonadaceae</taxon>
        <taxon>Verminephrobacter</taxon>
    </lineage>
</organism>
<proteinExistence type="predicted"/>
<dbReference type="PANTHER" id="PTHR32322">
    <property type="entry name" value="INNER MEMBRANE TRANSPORTER"/>
    <property type="match status" value="1"/>
</dbReference>
<keyword evidence="9" id="KW-1185">Reference proteome</keyword>
<feature type="transmembrane region" description="Helical" evidence="6">
    <location>
        <begin position="228"/>
        <end position="249"/>
    </location>
</feature>
<sequence length="330" mass="35206">MQIWRRGNTPMLHPEIIGHVQVILAMCIVGSSVAVGKVVSVEVPVFLASFIRFAVALLFIVPLNRMLAGSLRLPPRKVALLLGAQAFFGIFLFSVCLLLGLKRTAAVNAGVIFGMLPAVNALLSVWLLHEKLNQRYAIGIGLSVLGAVLLELRSADGGGFGVGVVGMLLILCAVFCEAMFSVIGKLSGLSLPAVTVTCWVILIGVALFMPGALYEAASFDFRSISPKVWWLLAYYGVVVTVIGFSLFYAGLSKISAVAAGVHMAFVPLSAMAIAVLILGEAFGLIDALSLLLVLAALFVIGLKPESPAQSLIEKPLAFLKEWQKWLNKNQ</sequence>
<evidence type="ECO:0000256" key="1">
    <source>
        <dbReference type="ARBA" id="ARBA00004651"/>
    </source>
</evidence>
<reference evidence="9" key="1">
    <citation type="submission" date="2023-07" db="EMBL/GenBank/DDBJ databases">
        <title>Verminephrobacter genomes.</title>
        <authorList>
            <person name="Lund M.B."/>
        </authorList>
    </citation>
    <scope>NUCLEOTIDE SEQUENCE [LARGE SCALE GENOMIC DNA]</scope>
    <source>
        <strain evidence="9">AtM5-05</strain>
    </source>
</reference>
<feature type="domain" description="EamA" evidence="7">
    <location>
        <begin position="166"/>
        <end position="301"/>
    </location>
</feature>
<protein>
    <submittedName>
        <fullName evidence="8">DMT family transporter</fullName>
    </submittedName>
</protein>
<evidence type="ECO:0000313" key="8">
    <source>
        <dbReference type="EMBL" id="MCW5320666.1"/>
    </source>
</evidence>
<keyword evidence="5 6" id="KW-0472">Membrane</keyword>
<keyword evidence="2" id="KW-1003">Cell membrane</keyword>
<feature type="transmembrane region" description="Helical" evidence="6">
    <location>
        <begin position="79"/>
        <end position="101"/>
    </location>
</feature>
<dbReference type="Proteomes" id="UP001208935">
    <property type="component" value="Unassembled WGS sequence"/>
</dbReference>
<feature type="transmembrane region" description="Helical" evidence="6">
    <location>
        <begin position="107"/>
        <end position="128"/>
    </location>
</feature>
<dbReference type="InterPro" id="IPR050638">
    <property type="entry name" value="AA-Vitamin_Transporters"/>
</dbReference>
<dbReference type="Pfam" id="PF00892">
    <property type="entry name" value="EamA"/>
    <property type="match status" value="2"/>
</dbReference>
<evidence type="ECO:0000256" key="2">
    <source>
        <dbReference type="ARBA" id="ARBA00022475"/>
    </source>
</evidence>
<evidence type="ECO:0000259" key="7">
    <source>
        <dbReference type="Pfam" id="PF00892"/>
    </source>
</evidence>